<gene>
    <name evidence="12" type="ORF">BJ878DRAFT_78290</name>
</gene>
<sequence>MQAILPAPLQQQQQHERMDATDSDLRAALHAAATGILAPSHYKETGSHSSPNSGSPHEHIIDPAIGGPGDIGMMSTGNGSGDEDADGRRGKTRELSQSKRAAQNRAAQRAFRQRKEGYIKKLEEQVREHHVLEENYKAIQAENYSLREYIIHLQSRLIDNQQEYPDPPPHVNLSHPQASQVLNAQALSNNQARTEQHGGIHEGGMGGGVGGQAPVAPMTQLQQAASRSLATAGLKHPHPAEETYGQQHHIKRLRDDETSNTEELIRTQLGGAHGLPNMTN</sequence>
<comment type="similarity">
    <text evidence="3">Belongs to the bZIP family.</text>
</comment>
<dbReference type="SUPFAM" id="SSF57959">
    <property type="entry name" value="Leucine zipper domain"/>
    <property type="match status" value="1"/>
</dbReference>
<keyword evidence="13" id="KW-1185">Reference proteome</keyword>
<evidence type="ECO:0000313" key="13">
    <source>
        <dbReference type="Proteomes" id="UP000887226"/>
    </source>
</evidence>
<dbReference type="PANTHER" id="PTHR40621:SF11">
    <property type="entry name" value="TRANSCRIPTION FACTOR KAPC-RELATED"/>
    <property type="match status" value="1"/>
</dbReference>
<dbReference type="GO" id="GO:0001228">
    <property type="term" value="F:DNA-binding transcription activator activity, RNA polymerase II-specific"/>
    <property type="evidence" value="ECO:0007669"/>
    <property type="project" value="TreeGrafter"/>
</dbReference>
<feature type="region of interest" description="Disordered" evidence="10">
    <location>
        <begin position="41"/>
        <end position="110"/>
    </location>
</feature>
<dbReference type="Proteomes" id="UP000887226">
    <property type="component" value="Unassembled WGS sequence"/>
</dbReference>
<accession>A0A9P7Z2V2</accession>
<feature type="domain" description="BZIP" evidence="11">
    <location>
        <begin position="99"/>
        <end position="114"/>
    </location>
</feature>
<dbReference type="InterPro" id="IPR004827">
    <property type="entry name" value="bZIP"/>
</dbReference>
<comment type="caution">
    <text evidence="12">The sequence shown here is derived from an EMBL/GenBank/DDBJ whole genome shotgun (WGS) entry which is preliminary data.</text>
</comment>
<dbReference type="PROSITE" id="PS00036">
    <property type="entry name" value="BZIP_BASIC"/>
    <property type="match status" value="1"/>
</dbReference>
<dbReference type="EMBL" id="MU253917">
    <property type="protein sequence ID" value="KAG9244271.1"/>
    <property type="molecule type" value="Genomic_DNA"/>
</dbReference>
<proteinExistence type="inferred from homology"/>
<dbReference type="Pfam" id="PF00170">
    <property type="entry name" value="bZIP_1"/>
    <property type="match status" value="1"/>
</dbReference>
<organism evidence="12 13">
    <name type="scientific">Calycina marina</name>
    <dbReference type="NCBI Taxonomy" id="1763456"/>
    <lineage>
        <taxon>Eukaryota</taxon>
        <taxon>Fungi</taxon>
        <taxon>Dikarya</taxon>
        <taxon>Ascomycota</taxon>
        <taxon>Pezizomycotina</taxon>
        <taxon>Leotiomycetes</taxon>
        <taxon>Helotiales</taxon>
        <taxon>Pezizellaceae</taxon>
        <taxon>Calycina</taxon>
    </lineage>
</organism>
<comment type="subcellular location">
    <subcellularLocation>
        <location evidence="2">Nucleus</location>
    </subcellularLocation>
</comment>
<feature type="compositionally biased region" description="Low complexity" evidence="10">
    <location>
        <begin position="100"/>
        <end position="110"/>
    </location>
</feature>
<keyword evidence="6" id="KW-0804">Transcription</keyword>
<dbReference type="InterPro" id="IPR050936">
    <property type="entry name" value="AP-1-like"/>
</dbReference>
<comment type="function">
    <text evidence="1">Putative transcription factor.</text>
</comment>
<keyword evidence="4" id="KW-0805">Transcription regulation</keyword>
<dbReference type="OrthoDB" id="2593073at2759"/>
<evidence type="ECO:0000256" key="9">
    <source>
        <dbReference type="SAM" id="Coils"/>
    </source>
</evidence>
<dbReference type="AlphaFoldDB" id="A0A9P7Z2V2"/>
<keyword evidence="9" id="KW-0175">Coiled coil</keyword>
<evidence type="ECO:0000256" key="8">
    <source>
        <dbReference type="ARBA" id="ARBA00044067"/>
    </source>
</evidence>
<keyword evidence="7" id="KW-0539">Nucleus</keyword>
<evidence type="ECO:0000313" key="12">
    <source>
        <dbReference type="EMBL" id="KAG9244271.1"/>
    </source>
</evidence>
<feature type="region of interest" description="Disordered" evidence="10">
    <location>
        <begin position="1"/>
        <end position="22"/>
    </location>
</feature>
<feature type="compositionally biased region" description="Low complexity" evidence="10">
    <location>
        <begin position="1"/>
        <end position="13"/>
    </location>
</feature>
<evidence type="ECO:0000256" key="6">
    <source>
        <dbReference type="ARBA" id="ARBA00023163"/>
    </source>
</evidence>
<dbReference type="GO" id="GO:0000976">
    <property type="term" value="F:transcription cis-regulatory region binding"/>
    <property type="evidence" value="ECO:0007669"/>
    <property type="project" value="InterPro"/>
</dbReference>
<dbReference type="InterPro" id="IPR046347">
    <property type="entry name" value="bZIP_sf"/>
</dbReference>
<evidence type="ECO:0000256" key="5">
    <source>
        <dbReference type="ARBA" id="ARBA00023125"/>
    </source>
</evidence>
<dbReference type="GO" id="GO:0090575">
    <property type="term" value="C:RNA polymerase II transcription regulator complex"/>
    <property type="evidence" value="ECO:0007669"/>
    <property type="project" value="TreeGrafter"/>
</dbReference>
<feature type="coiled-coil region" evidence="9">
    <location>
        <begin position="115"/>
        <end position="142"/>
    </location>
</feature>
<evidence type="ECO:0000256" key="10">
    <source>
        <dbReference type="SAM" id="MobiDB-lite"/>
    </source>
</evidence>
<protein>
    <recommendedName>
        <fullName evidence="8">Putative transcription factor kapC</fullName>
    </recommendedName>
</protein>
<dbReference type="PANTHER" id="PTHR40621">
    <property type="entry name" value="TRANSCRIPTION FACTOR KAPC-RELATED"/>
    <property type="match status" value="1"/>
</dbReference>
<feature type="compositionally biased region" description="Basic and acidic residues" evidence="10">
    <location>
        <begin position="86"/>
        <end position="97"/>
    </location>
</feature>
<evidence type="ECO:0000256" key="1">
    <source>
        <dbReference type="ARBA" id="ARBA00004049"/>
    </source>
</evidence>
<dbReference type="SMART" id="SM00338">
    <property type="entry name" value="BRLZ"/>
    <property type="match status" value="1"/>
</dbReference>
<name>A0A9P7Z2V2_9HELO</name>
<keyword evidence="5" id="KW-0238">DNA-binding</keyword>
<evidence type="ECO:0000259" key="11">
    <source>
        <dbReference type="PROSITE" id="PS00036"/>
    </source>
</evidence>
<evidence type="ECO:0000256" key="7">
    <source>
        <dbReference type="ARBA" id="ARBA00023242"/>
    </source>
</evidence>
<reference evidence="12" key="1">
    <citation type="journal article" date="2021" name="IMA Fungus">
        <title>Genomic characterization of three marine fungi, including Emericellopsis atlantica sp. nov. with signatures of a generalist lifestyle and marine biomass degradation.</title>
        <authorList>
            <person name="Hagestad O.C."/>
            <person name="Hou L."/>
            <person name="Andersen J.H."/>
            <person name="Hansen E.H."/>
            <person name="Altermark B."/>
            <person name="Li C."/>
            <person name="Kuhnert E."/>
            <person name="Cox R.J."/>
            <person name="Crous P.W."/>
            <person name="Spatafora J.W."/>
            <person name="Lail K."/>
            <person name="Amirebrahimi M."/>
            <person name="Lipzen A."/>
            <person name="Pangilinan J."/>
            <person name="Andreopoulos W."/>
            <person name="Hayes R.D."/>
            <person name="Ng V."/>
            <person name="Grigoriev I.V."/>
            <person name="Jackson S.A."/>
            <person name="Sutton T.D.S."/>
            <person name="Dobson A.D.W."/>
            <person name="Rama T."/>
        </authorList>
    </citation>
    <scope>NUCLEOTIDE SEQUENCE</scope>
    <source>
        <strain evidence="12">TRa3180A</strain>
    </source>
</reference>
<evidence type="ECO:0000256" key="2">
    <source>
        <dbReference type="ARBA" id="ARBA00004123"/>
    </source>
</evidence>
<evidence type="ECO:0000256" key="3">
    <source>
        <dbReference type="ARBA" id="ARBA00007163"/>
    </source>
</evidence>
<dbReference type="Gene3D" id="1.20.5.170">
    <property type="match status" value="1"/>
</dbReference>
<evidence type="ECO:0000256" key="4">
    <source>
        <dbReference type="ARBA" id="ARBA00023015"/>
    </source>
</evidence>